<reference evidence="1" key="2">
    <citation type="journal article" date="2015" name="Fish Shellfish Immunol.">
        <title>Early steps in the European eel (Anguilla anguilla)-Vibrio vulnificus interaction in the gills: Role of the RtxA13 toxin.</title>
        <authorList>
            <person name="Callol A."/>
            <person name="Pajuelo D."/>
            <person name="Ebbesson L."/>
            <person name="Teles M."/>
            <person name="MacKenzie S."/>
            <person name="Amaro C."/>
        </authorList>
    </citation>
    <scope>NUCLEOTIDE SEQUENCE</scope>
</reference>
<name>A0A0E9WGF2_ANGAN</name>
<accession>A0A0E9WGF2</accession>
<dbReference type="AlphaFoldDB" id="A0A0E9WGF2"/>
<organism evidence="1">
    <name type="scientific">Anguilla anguilla</name>
    <name type="common">European freshwater eel</name>
    <name type="synonym">Muraena anguilla</name>
    <dbReference type="NCBI Taxonomy" id="7936"/>
    <lineage>
        <taxon>Eukaryota</taxon>
        <taxon>Metazoa</taxon>
        <taxon>Chordata</taxon>
        <taxon>Craniata</taxon>
        <taxon>Vertebrata</taxon>
        <taxon>Euteleostomi</taxon>
        <taxon>Actinopterygii</taxon>
        <taxon>Neopterygii</taxon>
        <taxon>Teleostei</taxon>
        <taxon>Anguilliformes</taxon>
        <taxon>Anguillidae</taxon>
        <taxon>Anguilla</taxon>
    </lineage>
</organism>
<reference evidence="1" key="1">
    <citation type="submission" date="2014-11" db="EMBL/GenBank/DDBJ databases">
        <authorList>
            <person name="Amaro Gonzalez C."/>
        </authorList>
    </citation>
    <scope>NUCLEOTIDE SEQUENCE</scope>
</reference>
<proteinExistence type="predicted"/>
<dbReference type="EMBL" id="GBXM01020014">
    <property type="protein sequence ID" value="JAH88563.1"/>
    <property type="molecule type" value="Transcribed_RNA"/>
</dbReference>
<evidence type="ECO:0000313" key="1">
    <source>
        <dbReference type="EMBL" id="JAH88563.1"/>
    </source>
</evidence>
<protein>
    <submittedName>
        <fullName evidence="1">Uncharacterized protein</fullName>
    </submittedName>
</protein>
<sequence>MDVSVCLFFSKNICQRTYILLCYSAVLQLRNLPFPGKPWCQLIFSFAPPSGRLASYLCQAIWKNSLKHSSCIPGLDGQYALN</sequence>